<evidence type="ECO:0000313" key="2">
    <source>
        <dbReference type="EMBL" id="EMC97142.1"/>
    </source>
</evidence>
<sequence>MPHDAPVACPHPLCYAQLQHKQHLQRHMQDCHSTGFQRRLTHASTDHRPFAQAFHLIRDTIALRSFMVKGQPPSMLAANTLKQGE</sequence>
<evidence type="ECO:0000259" key="1">
    <source>
        <dbReference type="PROSITE" id="PS00028"/>
    </source>
</evidence>
<accession>M2LRQ3</accession>
<protein>
    <recommendedName>
        <fullName evidence="1">C2H2-type domain-containing protein</fullName>
    </recommendedName>
</protein>
<keyword evidence="3" id="KW-1185">Reference proteome</keyword>
<dbReference type="RefSeq" id="XP_007675670.1">
    <property type="nucleotide sequence ID" value="XM_007677480.1"/>
</dbReference>
<dbReference type="HOGENOM" id="CLU_2512281_0_0_1"/>
<feature type="domain" description="C2H2-type" evidence="1">
    <location>
        <begin position="9"/>
        <end position="32"/>
    </location>
</feature>
<dbReference type="InterPro" id="IPR013087">
    <property type="entry name" value="Znf_C2H2_type"/>
</dbReference>
<dbReference type="PROSITE" id="PS00028">
    <property type="entry name" value="ZINC_FINGER_C2H2_1"/>
    <property type="match status" value="1"/>
</dbReference>
<organism evidence="2 3">
    <name type="scientific">Baudoinia panamericana (strain UAMH 10762)</name>
    <name type="common">Angels' share fungus</name>
    <name type="synonym">Baudoinia compniacensis (strain UAMH 10762)</name>
    <dbReference type="NCBI Taxonomy" id="717646"/>
    <lineage>
        <taxon>Eukaryota</taxon>
        <taxon>Fungi</taxon>
        <taxon>Dikarya</taxon>
        <taxon>Ascomycota</taxon>
        <taxon>Pezizomycotina</taxon>
        <taxon>Dothideomycetes</taxon>
        <taxon>Dothideomycetidae</taxon>
        <taxon>Mycosphaerellales</taxon>
        <taxon>Teratosphaeriaceae</taxon>
        <taxon>Baudoinia</taxon>
    </lineage>
</organism>
<dbReference type="KEGG" id="bcom:BAUCODRAFT_440419"/>
<evidence type="ECO:0000313" key="3">
    <source>
        <dbReference type="Proteomes" id="UP000011761"/>
    </source>
</evidence>
<dbReference type="GeneID" id="19114360"/>
<dbReference type="Proteomes" id="UP000011761">
    <property type="component" value="Unassembled WGS sequence"/>
</dbReference>
<gene>
    <name evidence="2" type="ORF">BAUCODRAFT_440419</name>
</gene>
<dbReference type="EMBL" id="KB445554">
    <property type="protein sequence ID" value="EMC97142.1"/>
    <property type="molecule type" value="Genomic_DNA"/>
</dbReference>
<dbReference type="AlphaFoldDB" id="M2LRQ3"/>
<proteinExistence type="predicted"/>
<reference evidence="2 3" key="1">
    <citation type="journal article" date="2012" name="PLoS Pathog.">
        <title>Diverse lifestyles and strategies of plant pathogenesis encoded in the genomes of eighteen Dothideomycetes fungi.</title>
        <authorList>
            <person name="Ohm R.A."/>
            <person name="Feau N."/>
            <person name="Henrissat B."/>
            <person name="Schoch C.L."/>
            <person name="Horwitz B.A."/>
            <person name="Barry K.W."/>
            <person name="Condon B.J."/>
            <person name="Copeland A.C."/>
            <person name="Dhillon B."/>
            <person name="Glaser F."/>
            <person name="Hesse C.N."/>
            <person name="Kosti I."/>
            <person name="LaButti K."/>
            <person name="Lindquist E.A."/>
            <person name="Lucas S."/>
            <person name="Salamov A.A."/>
            <person name="Bradshaw R.E."/>
            <person name="Ciuffetti L."/>
            <person name="Hamelin R.C."/>
            <person name="Kema G.H.J."/>
            <person name="Lawrence C."/>
            <person name="Scott J.A."/>
            <person name="Spatafora J.W."/>
            <person name="Turgeon B.G."/>
            <person name="de Wit P.J.G.M."/>
            <person name="Zhong S."/>
            <person name="Goodwin S.B."/>
            <person name="Grigoriev I.V."/>
        </authorList>
    </citation>
    <scope>NUCLEOTIDE SEQUENCE [LARGE SCALE GENOMIC DNA]</scope>
    <source>
        <strain evidence="2 3">UAMH 10762</strain>
    </source>
</reference>
<name>M2LRQ3_BAUPA</name>